<reference evidence="2" key="1">
    <citation type="journal article" date="2019" name="Sci. Rep.">
        <title>Draft genome of Tanacetum cinerariifolium, the natural source of mosquito coil.</title>
        <authorList>
            <person name="Yamashiro T."/>
            <person name="Shiraishi A."/>
            <person name="Satake H."/>
            <person name="Nakayama K."/>
        </authorList>
    </citation>
    <scope>NUCLEOTIDE SEQUENCE</scope>
</reference>
<feature type="region of interest" description="Disordered" evidence="1">
    <location>
        <begin position="52"/>
        <end position="75"/>
    </location>
</feature>
<comment type="caution">
    <text evidence="2">The sequence shown here is derived from an EMBL/GenBank/DDBJ whole genome shotgun (WGS) entry which is preliminary data.</text>
</comment>
<feature type="compositionally biased region" description="Basic and acidic residues" evidence="1">
    <location>
        <begin position="54"/>
        <end position="67"/>
    </location>
</feature>
<organism evidence="2">
    <name type="scientific">Tanacetum cinerariifolium</name>
    <name type="common">Dalmatian daisy</name>
    <name type="synonym">Chrysanthemum cinerariifolium</name>
    <dbReference type="NCBI Taxonomy" id="118510"/>
    <lineage>
        <taxon>Eukaryota</taxon>
        <taxon>Viridiplantae</taxon>
        <taxon>Streptophyta</taxon>
        <taxon>Embryophyta</taxon>
        <taxon>Tracheophyta</taxon>
        <taxon>Spermatophyta</taxon>
        <taxon>Magnoliopsida</taxon>
        <taxon>eudicotyledons</taxon>
        <taxon>Gunneridae</taxon>
        <taxon>Pentapetalae</taxon>
        <taxon>asterids</taxon>
        <taxon>campanulids</taxon>
        <taxon>Asterales</taxon>
        <taxon>Asteraceae</taxon>
        <taxon>Asteroideae</taxon>
        <taxon>Anthemideae</taxon>
        <taxon>Anthemidinae</taxon>
        <taxon>Tanacetum</taxon>
    </lineage>
</organism>
<dbReference type="AlphaFoldDB" id="A0A6L2LS63"/>
<protein>
    <recommendedName>
        <fullName evidence="3">Reverse transcriptase domain-containing protein</fullName>
    </recommendedName>
</protein>
<evidence type="ECO:0000313" key="2">
    <source>
        <dbReference type="EMBL" id="GEU63777.1"/>
    </source>
</evidence>
<evidence type="ECO:0000256" key="1">
    <source>
        <dbReference type="SAM" id="MobiDB-lite"/>
    </source>
</evidence>
<dbReference type="EMBL" id="BKCJ010004908">
    <property type="protein sequence ID" value="GEU63777.1"/>
    <property type="molecule type" value="Genomic_DNA"/>
</dbReference>
<evidence type="ECO:0008006" key="3">
    <source>
        <dbReference type="Google" id="ProtNLM"/>
    </source>
</evidence>
<proteinExistence type="predicted"/>
<sequence>MITDQLKQIEQLATGRAPSMSTCRISQCSGVPGKVPIMSTCLLSQCSGVPGRAPARDADRSRNDNDNHNSGAGSRRIERTPELALLCGRMFPGESDKIEKYVDGLPDMIHGSVMASKPTTMQDAVEFATELWIRKSALLLNVRLRIKESKMITNSNKTRGKTLAGPILLGLGRRSQIGDLSHCALNATITMMVRVLPNATRATQNRGHYRTDSLKLKNQNYENQAGGTGARGMVHALGGGETNQDLNNMEDDINA</sequence>
<name>A0A6L2LS63_TANCI</name>
<gene>
    <name evidence="2" type="ORF">Tci_035755</name>
</gene>
<accession>A0A6L2LS63</accession>